<keyword evidence="1" id="KW-0732">Signal</keyword>
<sequence length="172" mass="18425">MKIKITLLTIVFACCSFIGTAQKNDVNKATKTIADFKKTNSEITKYFNSAYGYAIFSGIGKGGLGVGGATGRGTVFKGGTAVADCKMTQVTIGFQAGGQKYAEVIFFENKEAYERFVGNKFEFAAQVSAIALKSGVSLDAEYRDGIMVFTKAIGGLMYEASLGGQKFKTEKF</sequence>
<dbReference type="EMBL" id="FZNT01000004">
    <property type="protein sequence ID" value="SNR52698.1"/>
    <property type="molecule type" value="Genomic_DNA"/>
</dbReference>
<evidence type="ECO:0000259" key="2">
    <source>
        <dbReference type="Pfam" id="PF04366"/>
    </source>
</evidence>
<dbReference type="Proteomes" id="UP000198384">
    <property type="component" value="Unassembled WGS sequence"/>
</dbReference>
<feature type="signal peptide" evidence="1">
    <location>
        <begin position="1"/>
        <end position="23"/>
    </location>
</feature>
<accession>A0A238X2A7</accession>
<dbReference type="AlphaFoldDB" id="A0A238X2A7"/>
<proteinExistence type="predicted"/>
<dbReference type="InterPro" id="IPR007461">
    <property type="entry name" value="Ysc84_actin-binding"/>
</dbReference>
<feature type="domain" description="Ysc84 actin-binding" evidence="2">
    <location>
        <begin position="89"/>
        <end position="169"/>
    </location>
</feature>
<gene>
    <name evidence="3" type="ORF">SAMN06265371_104301</name>
</gene>
<evidence type="ECO:0000313" key="3">
    <source>
        <dbReference type="EMBL" id="SNR52698.1"/>
    </source>
</evidence>
<name>A0A238X2A7_9FLAO</name>
<keyword evidence="4" id="KW-1185">Reference proteome</keyword>
<dbReference type="Pfam" id="PF04366">
    <property type="entry name" value="Ysc84"/>
    <property type="match status" value="1"/>
</dbReference>
<feature type="chain" id="PRO_5013076767" evidence="1">
    <location>
        <begin position="24"/>
        <end position="172"/>
    </location>
</feature>
<dbReference type="OrthoDB" id="5405772at2"/>
<dbReference type="RefSeq" id="WP_089381405.1">
    <property type="nucleotide sequence ID" value="NZ_FZNT01000004.1"/>
</dbReference>
<evidence type="ECO:0000313" key="4">
    <source>
        <dbReference type="Proteomes" id="UP000198384"/>
    </source>
</evidence>
<protein>
    <submittedName>
        <fullName evidence="3">Lipid-binding SYLF domain-containing protein</fullName>
    </submittedName>
</protein>
<evidence type="ECO:0000256" key="1">
    <source>
        <dbReference type="SAM" id="SignalP"/>
    </source>
</evidence>
<organism evidence="3 4">
    <name type="scientific">Lutibacter agarilyticus</name>
    <dbReference type="NCBI Taxonomy" id="1109740"/>
    <lineage>
        <taxon>Bacteria</taxon>
        <taxon>Pseudomonadati</taxon>
        <taxon>Bacteroidota</taxon>
        <taxon>Flavobacteriia</taxon>
        <taxon>Flavobacteriales</taxon>
        <taxon>Flavobacteriaceae</taxon>
        <taxon>Lutibacter</taxon>
    </lineage>
</organism>
<reference evidence="3 4" key="1">
    <citation type="submission" date="2017-06" db="EMBL/GenBank/DDBJ databases">
        <authorList>
            <person name="Kim H.J."/>
            <person name="Triplett B.A."/>
        </authorList>
    </citation>
    <scope>NUCLEOTIDE SEQUENCE [LARGE SCALE GENOMIC DNA]</scope>
    <source>
        <strain evidence="3 4">DSM 29150</strain>
    </source>
</reference>